<sequence length="143" mass="15805">MSRPSLADVKAMLVDALSKSCFHGDIYVVDNEIGCTNDFSAFDADKLAETVLEWAEAREAQRNAVAWVWDCPEITADWLANNGITYHQDCDPGDCHYHADYAPFLKPGAYDAYGELHMVVLPPHDARLVALKLMGCKVEGGDQ</sequence>
<comment type="caution">
    <text evidence="1">The sequence shown here is derived from an EMBL/GenBank/DDBJ whole genome shotgun (WGS) entry which is preliminary data.</text>
</comment>
<name>A0ABW4NAM2_9CAUL</name>
<protein>
    <submittedName>
        <fullName evidence="1">Uncharacterized protein</fullName>
    </submittedName>
</protein>
<gene>
    <name evidence="1" type="ORF">ACFSC0_20475</name>
</gene>
<evidence type="ECO:0000313" key="2">
    <source>
        <dbReference type="Proteomes" id="UP001597237"/>
    </source>
</evidence>
<dbReference type="EMBL" id="JBHUEY010000012">
    <property type="protein sequence ID" value="MFD1785780.1"/>
    <property type="molecule type" value="Genomic_DNA"/>
</dbReference>
<keyword evidence="2" id="KW-1185">Reference proteome</keyword>
<reference evidence="2" key="1">
    <citation type="journal article" date="2019" name="Int. J. Syst. Evol. Microbiol.">
        <title>The Global Catalogue of Microorganisms (GCM) 10K type strain sequencing project: providing services to taxonomists for standard genome sequencing and annotation.</title>
        <authorList>
            <consortium name="The Broad Institute Genomics Platform"/>
            <consortium name="The Broad Institute Genome Sequencing Center for Infectious Disease"/>
            <person name="Wu L."/>
            <person name="Ma J."/>
        </authorList>
    </citation>
    <scope>NUCLEOTIDE SEQUENCE [LARGE SCALE GENOMIC DNA]</scope>
    <source>
        <strain evidence="2">DFY28</strain>
    </source>
</reference>
<evidence type="ECO:0000313" key="1">
    <source>
        <dbReference type="EMBL" id="MFD1785780.1"/>
    </source>
</evidence>
<proteinExistence type="predicted"/>
<dbReference type="Proteomes" id="UP001597237">
    <property type="component" value="Unassembled WGS sequence"/>
</dbReference>
<accession>A0ABW4NAM2</accession>
<organism evidence="1 2">
    <name type="scientific">Phenylobacterium terrae</name>
    <dbReference type="NCBI Taxonomy" id="2665495"/>
    <lineage>
        <taxon>Bacteria</taxon>
        <taxon>Pseudomonadati</taxon>
        <taxon>Pseudomonadota</taxon>
        <taxon>Alphaproteobacteria</taxon>
        <taxon>Caulobacterales</taxon>
        <taxon>Caulobacteraceae</taxon>
        <taxon>Phenylobacterium</taxon>
    </lineage>
</organism>
<dbReference type="RefSeq" id="WP_377283359.1">
    <property type="nucleotide sequence ID" value="NZ_JBHRSI010000009.1"/>
</dbReference>